<evidence type="ECO:0000313" key="1">
    <source>
        <dbReference type="EMBL" id="KAJ3548375.1"/>
    </source>
</evidence>
<organism evidence="1 2">
    <name type="scientific">Fusarium decemcellulare</name>
    <dbReference type="NCBI Taxonomy" id="57161"/>
    <lineage>
        <taxon>Eukaryota</taxon>
        <taxon>Fungi</taxon>
        <taxon>Dikarya</taxon>
        <taxon>Ascomycota</taxon>
        <taxon>Pezizomycotina</taxon>
        <taxon>Sordariomycetes</taxon>
        <taxon>Hypocreomycetidae</taxon>
        <taxon>Hypocreales</taxon>
        <taxon>Nectriaceae</taxon>
        <taxon>Fusarium</taxon>
        <taxon>Fusarium decemcellulare species complex</taxon>
    </lineage>
</organism>
<reference evidence="1" key="1">
    <citation type="submission" date="2022-08" db="EMBL/GenBank/DDBJ databases">
        <title>Genome Sequence of Fusarium decemcellulare.</title>
        <authorList>
            <person name="Buettner E."/>
        </authorList>
    </citation>
    <scope>NUCLEOTIDE SEQUENCE</scope>
    <source>
        <strain evidence="1">Babe19</strain>
    </source>
</reference>
<name>A0ACC1SXH8_9HYPO</name>
<evidence type="ECO:0000313" key="2">
    <source>
        <dbReference type="Proteomes" id="UP001148629"/>
    </source>
</evidence>
<dbReference type="Proteomes" id="UP001148629">
    <property type="component" value="Unassembled WGS sequence"/>
</dbReference>
<accession>A0ACC1SXH8</accession>
<dbReference type="EMBL" id="JANRMS010000050">
    <property type="protein sequence ID" value="KAJ3548375.1"/>
    <property type="molecule type" value="Genomic_DNA"/>
</dbReference>
<proteinExistence type="predicted"/>
<protein>
    <submittedName>
        <fullName evidence="1">Uncharacterized protein</fullName>
    </submittedName>
</protein>
<comment type="caution">
    <text evidence="1">The sequence shown here is derived from an EMBL/GenBank/DDBJ whole genome shotgun (WGS) entry which is preliminary data.</text>
</comment>
<gene>
    <name evidence="1" type="ORF">NM208_g1034</name>
</gene>
<keyword evidence="2" id="KW-1185">Reference proteome</keyword>
<sequence length="497" mass="55072">MAVGNDLSSHAQHENDPESLELKASKAHIEIPIIECPPHTTERKLVTKIDLHVIPFLSVMYVLAFLDRVNISNANVFGLSEELHLDGTLYNNALVIFFVPYVIFEIPSNILLKRLKPHVWLSANMTLFGLVTLVQGFVQNYSGLMATRFFLGLFEAGMVPGAFYLLGMWYRRHEAQKRFSFFFSSTSLAGAFGGLLAAAIGKMEGMRGYKGWRWIFIIEGAITVVCGLVFYFFLPDFPEDTKWLTDDERAYASARLQIEQGRSSVERKVTFKDVIQALKDYKVLLGGLMYFSLVVPVYGYSYFAPAIIQTYGYSPIQTQLHSVPPWAACFGFSMVVAYLSDKTQHRVGFAVGAVFVCITGFAILLGADVDNIDLKYGALFLAVSGAFTATPILACWFGMNLGGHHRRATGSAFQVSFGNIGSIIGVFTFRKTDAPRYVSGNSMCIGFAALGALSCSLYALACMLENKKRDRGSQGANLTEDEKAELGDLSPDYRYLF</sequence>